<reference evidence="2 3" key="1">
    <citation type="journal article" date="2018" name="Syst. Appl. Microbiol.">
        <title>Abditibacterium utsteinense sp. nov., the first cultivated member of candidate phylum FBP, isolated from ice-free Antarctic soil samples.</title>
        <authorList>
            <person name="Tahon G."/>
            <person name="Tytgat B."/>
            <person name="Lebbe L."/>
            <person name="Carlier A."/>
            <person name="Willems A."/>
        </authorList>
    </citation>
    <scope>NUCLEOTIDE SEQUENCE [LARGE SCALE GENOMIC DNA]</scope>
    <source>
        <strain evidence="2 3">LMG 29911</strain>
    </source>
</reference>
<keyword evidence="3" id="KW-1185">Reference proteome</keyword>
<sequence>MLVNKLILIFFIYHYLGIDIMGINMDVEKRHG</sequence>
<proteinExistence type="predicted"/>
<keyword evidence="1" id="KW-1133">Transmembrane helix</keyword>
<dbReference type="EMBL" id="NIGF01000007">
    <property type="protein sequence ID" value="PQV63986.1"/>
    <property type="molecule type" value="Genomic_DNA"/>
</dbReference>
<gene>
    <name evidence="2" type="ORF">B1R32_1078</name>
</gene>
<protein>
    <submittedName>
        <fullName evidence="2">Uncharacterized protein</fullName>
    </submittedName>
</protein>
<accession>A0A2S8ST78</accession>
<dbReference type="AlphaFoldDB" id="A0A2S8ST78"/>
<dbReference type="Proteomes" id="UP000237684">
    <property type="component" value="Unassembled WGS sequence"/>
</dbReference>
<feature type="transmembrane region" description="Helical" evidence="1">
    <location>
        <begin position="6"/>
        <end position="27"/>
    </location>
</feature>
<keyword evidence="1" id="KW-0812">Transmembrane</keyword>
<evidence type="ECO:0000256" key="1">
    <source>
        <dbReference type="SAM" id="Phobius"/>
    </source>
</evidence>
<comment type="caution">
    <text evidence="2">The sequence shown here is derived from an EMBL/GenBank/DDBJ whole genome shotgun (WGS) entry which is preliminary data.</text>
</comment>
<evidence type="ECO:0000313" key="3">
    <source>
        <dbReference type="Proteomes" id="UP000237684"/>
    </source>
</evidence>
<dbReference type="InParanoid" id="A0A2S8ST78"/>
<organism evidence="2 3">
    <name type="scientific">Abditibacterium utsteinense</name>
    <dbReference type="NCBI Taxonomy" id="1960156"/>
    <lineage>
        <taxon>Bacteria</taxon>
        <taxon>Pseudomonadati</taxon>
        <taxon>Abditibacteriota</taxon>
        <taxon>Abditibacteriia</taxon>
        <taxon>Abditibacteriales</taxon>
        <taxon>Abditibacteriaceae</taxon>
        <taxon>Abditibacterium</taxon>
    </lineage>
</organism>
<keyword evidence="1" id="KW-0472">Membrane</keyword>
<evidence type="ECO:0000313" key="2">
    <source>
        <dbReference type="EMBL" id="PQV63986.1"/>
    </source>
</evidence>
<name>A0A2S8ST78_9BACT</name>